<keyword evidence="3" id="KW-0862">Zinc</keyword>
<dbReference type="PROSITE" id="PS50966">
    <property type="entry name" value="ZF_SWIM"/>
    <property type="match status" value="1"/>
</dbReference>
<protein>
    <submittedName>
        <fullName evidence="8">Uncharacterized protein LOC104772790</fullName>
    </submittedName>
</protein>
<evidence type="ECO:0000256" key="2">
    <source>
        <dbReference type="ARBA" id="ARBA00022771"/>
    </source>
</evidence>
<dbReference type="Proteomes" id="UP000694864">
    <property type="component" value="Chromosome 20"/>
</dbReference>
<gene>
    <name evidence="8" type="primary">LOC104772790</name>
</gene>
<dbReference type="Pfam" id="PF04434">
    <property type="entry name" value="SWIM"/>
    <property type="match status" value="1"/>
</dbReference>
<dbReference type="InterPro" id="IPR006564">
    <property type="entry name" value="Znf_PMZ"/>
</dbReference>
<dbReference type="InterPro" id="IPR007527">
    <property type="entry name" value="Znf_SWIM"/>
</dbReference>
<dbReference type="RefSeq" id="XP_010495668.1">
    <property type="nucleotide sequence ID" value="XM_010497366.1"/>
</dbReference>
<keyword evidence="7" id="KW-1185">Reference proteome</keyword>
<evidence type="ECO:0000259" key="6">
    <source>
        <dbReference type="PROSITE" id="PS50966"/>
    </source>
</evidence>
<evidence type="ECO:0000256" key="4">
    <source>
        <dbReference type="PROSITE-ProRule" id="PRU00325"/>
    </source>
</evidence>
<keyword evidence="2 4" id="KW-0863">Zinc-finger</keyword>
<sequence>MGSYCEDVNNNFTESFNKTIDKAREKPFVAMLETVRRLSMVWIAKRSALSHFQKGLCTPCVAKILDKEHEKASECQVYPSTNGCFIVTMDGDKHRVCLQNMTFTCKKYQICGIPCEHVYGVILKRTLSDDDYVCQWFRTAMWRLNYTDGISPQRGARHWPSTLGDNVYVPPEPPQPGRNKLTNIDKKRKPGASQGGRGEVVQGGGLSQSGVGLSQSGGGEVVQGGGGLSQGGGS</sequence>
<evidence type="ECO:0000256" key="3">
    <source>
        <dbReference type="ARBA" id="ARBA00022833"/>
    </source>
</evidence>
<keyword evidence="1" id="KW-0479">Metal-binding</keyword>
<evidence type="ECO:0000256" key="1">
    <source>
        <dbReference type="ARBA" id="ARBA00022723"/>
    </source>
</evidence>
<feature type="compositionally biased region" description="Gly residues" evidence="5">
    <location>
        <begin position="215"/>
        <end position="234"/>
    </location>
</feature>
<evidence type="ECO:0000256" key="5">
    <source>
        <dbReference type="SAM" id="MobiDB-lite"/>
    </source>
</evidence>
<accession>A0ABM0Y551</accession>
<feature type="region of interest" description="Disordered" evidence="5">
    <location>
        <begin position="161"/>
        <end position="234"/>
    </location>
</feature>
<evidence type="ECO:0000313" key="7">
    <source>
        <dbReference type="Proteomes" id="UP000694864"/>
    </source>
</evidence>
<proteinExistence type="predicted"/>
<organism evidence="7 8">
    <name type="scientific">Camelina sativa</name>
    <name type="common">False flax</name>
    <name type="synonym">Myagrum sativum</name>
    <dbReference type="NCBI Taxonomy" id="90675"/>
    <lineage>
        <taxon>Eukaryota</taxon>
        <taxon>Viridiplantae</taxon>
        <taxon>Streptophyta</taxon>
        <taxon>Embryophyta</taxon>
        <taxon>Tracheophyta</taxon>
        <taxon>Spermatophyta</taxon>
        <taxon>Magnoliopsida</taxon>
        <taxon>eudicotyledons</taxon>
        <taxon>Gunneridae</taxon>
        <taxon>Pentapetalae</taxon>
        <taxon>rosids</taxon>
        <taxon>malvids</taxon>
        <taxon>Brassicales</taxon>
        <taxon>Brassicaceae</taxon>
        <taxon>Camelineae</taxon>
        <taxon>Camelina</taxon>
    </lineage>
</organism>
<dbReference type="PANTHER" id="PTHR31973">
    <property type="entry name" value="POLYPROTEIN, PUTATIVE-RELATED"/>
    <property type="match status" value="1"/>
</dbReference>
<evidence type="ECO:0000313" key="8">
    <source>
        <dbReference type="RefSeq" id="XP_010495668.1"/>
    </source>
</evidence>
<dbReference type="PANTHER" id="PTHR31973:SF187">
    <property type="entry name" value="MUTATOR TRANSPOSASE MUDRA PROTEIN"/>
    <property type="match status" value="1"/>
</dbReference>
<reference evidence="7" key="1">
    <citation type="journal article" date="2014" name="Nat. Commun.">
        <title>The emerging biofuel crop Camelina sativa retains a highly undifferentiated hexaploid genome structure.</title>
        <authorList>
            <person name="Kagale S."/>
            <person name="Koh C."/>
            <person name="Nixon J."/>
            <person name="Bollina V."/>
            <person name="Clarke W.E."/>
            <person name="Tuteja R."/>
            <person name="Spillane C."/>
            <person name="Robinson S.J."/>
            <person name="Links M.G."/>
            <person name="Clarke C."/>
            <person name="Higgins E.E."/>
            <person name="Huebert T."/>
            <person name="Sharpe A.G."/>
            <person name="Parkin I.A."/>
        </authorList>
    </citation>
    <scope>NUCLEOTIDE SEQUENCE [LARGE SCALE GENOMIC DNA]</scope>
    <source>
        <strain evidence="7">cv. DH55</strain>
    </source>
</reference>
<dbReference type="SMART" id="SM00575">
    <property type="entry name" value="ZnF_PMZ"/>
    <property type="match status" value="1"/>
</dbReference>
<reference evidence="8" key="2">
    <citation type="submission" date="2025-08" db="UniProtKB">
        <authorList>
            <consortium name="RefSeq"/>
        </authorList>
    </citation>
    <scope>IDENTIFICATION</scope>
    <source>
        <tissue evidence="8">Leaf</tissue>
    </source>
</reference>
<dbReference type="GeneID" id="104772790"/>
<name>A0ABM0Y551_CAMSA</name>
<feature type="compositionally biased region" description="Gly residues" evidence="5">
    <location>
        <begin position="193"/>
        <end position="207"/>
    </location>
</feature>
<feature type="domain" description="SWIM-type" evidence="6">
    <location>
        <begin position="85"/>
        <end position="126"/>
    </location>
</feature>